<evidence type="ECO:0000256" key="6">
    <source>
        <dbReference type="ARBA" id="ARBA00023136"/>
    </source>
</evidence>
<evidence type="ECO:0000259" key="12">
    <source>
        <dbReference type="Pfam" id="PF24499"/>
    </source>
</evidence>
<dbReference type="GO" id="GO:0016020">
    <property type="term" value="C:membrane"/>
    <property type="evidence" value="ECO:0007669"/>
    <property type="project" value="UniProtKB-SubCell"/>
</dbReference>
<dbReference type="Pfam" id="PF24498">
    <property type="entry name" value="Ig_TMEM131L_3"/>
    <property type="match status" value="1"/>
</dbReference>
<feature type="region of interest" description="Disordered" evidence="7">
    <location>
        <begin position="1060"/>
        <end position="1241"/>
    </location>
</feature>
<dbReference type="Pfam" id="PF24501">
    <property type="entry name" value="Ig_TMEM131L_5"/>
    <property type="match status" value="1"/>
</dbReference>
<name>A0A8T3CIB2_9TELE</name>
<proteinExistence type="inferred from homology"/>
<keyword evidence="3" id="KW-0812">Transmembrane</keyword>
<evidence type="ECO:0000259" key="10">
    <source>
        <dbReference type="Pfam" id="PF19532"/>
    </source>
</evidence>
<comment type="caution">
    <text evidence="14">The sequence shown here is derived from an EMBL/GenBank/DDBJ whole genome shotgun (WGS) entry which is preliminary data.</text>
</comment>
<feature type="region of interest" description="Disordered" evidence="7">
    <location>
        <begin position="888"/>
        <end position="909"/>
    </location>
</feature>
<keyword evidence="4 8" id="KW-0732">Signal</keyword>
<dbReference type="PANTHER" id="PTHR22050">
    <property type="entry name" value="RW1 PROTEIN HOMOLOG"/>
    <property type="match status" value="1"/>
</dbReference>
<dbReference type="Proteomes" id="UP000829720">
    <property type="component" value="Unassembled WGS sequence"/>
</dbReference>
<feature type="compositionally biased region" description="Basic residues" evidence="7">
    <location>
        <begin position="1123"/>
        <end position="1133"/>
    </location>
</feature>
<dbReference type="OrthoDB" id="168404at2759"/>
<accession>A0A8T3CIB2</accession>
<feature type="compositionally biased region" description="Low complexity" evidence="7">
    <location>
        <begin position="1511"/>
        <end position="1526"/>
    </location>
</feature>
<evidence type="ECO:0000256" key="7">
    <source>
        <dbReference type="SAM" id="MobiDB-lite"/>
    </source>
</evidence>
<dbReference type="PANTHER" id="PTHR22050:SF2">
    <property type="entry name" value="TRANSMEMBRANE PROTEIN 131-LIKE"/>
    <property type="match status" value="1"/>
</dbReference>
<feature type="domain" description="Transmembrane protein 131-like second Ig-like" evidence="10">
    <location>
        <begin position="201"/>
        <end position="350"/>
    </location>
</feature>
<feature type="region of interest" description="Disordered" evidence="7">
    <location>
        <begin position="983"/>
        <end position="1030"/>
    </location>
</feature>
<evidence type="ECO:0000256" key="4">
    <source>
        <dbReference type="ARBA" id="ARBA00022729"/>
    </source>
</evidence>
<dbReference type="EMBL" id="JAERUA010000023">
    <property type="protein sequence ID" value="KAI1883687.1"/>
    <property type="molecule type" value="Genomic_DNA"/>
</dbReference>
<organism evidence="14 15">
    <name type="scientific">Albula goreensis</name>
    <dbReference type="NCBI Taxonomy" id="1534307"/>
    <lineage>
        <taxon>Eukaryota</taxon>
        <taxon>Metazoa</taxon>
        <taxon>Chordata</taxon>
        <taxon>Craniata</taxon>
        <taxon>Vertebrata</taxon>
        <taxon>Euteleostomi</taxon>
        <taxon>Actinopterygii</taxon>
        <taxon>Neopterygii</taxon>
        <taxon>Teleostei</taxon>
        <taxon>Albuliformes</taxon>
        <taxon>Albulidae</taxon>
        <taxon>Albula</taxon>
    </lineage>
</organism>
<dbReference type="Pfam" id="PF24499">
    <property type="entry name" value="Ig_TMEM131L_4"/>
    <property type="match status" value="1"/>
</dbReference>
<keyword evidence="5" id="KW-1133">Transmembrane helix</keyword>
<dbReference type="Pfam" id="PF12371">
    <property type="entry name" value="TMEM131_like_N"/>
    <property type="match status" value="1"/>
</dbReference>
<evidence type="ECO:0000259" key="9">
    <source>
        <dbReference type="Pfam" id="PF12371"/>
    </source>
</evidence>
<feature type="compositionally biased region" description="Low complexity" evidence="7">
    <location>
        <begin position="941"/>
        <end position="955"/>
    </location>
</feature>
<feature type="compositionally biased region" description="Basic and acidic residues" evidence="7">
    <location>
        <begin position="1006"/>
        <end position="1030"/>
    </location>
</feature>
<reference evidence="14" key="1">
    <citation type="submission" date="2021-01" db="EMBL/GenBank/DDBJ databases">
        <authorList>
            <person name="Zahm M."/>
            <person name="Roques C."/>
            <person name="Cabau C."/>
            <person name="Klopp C."/>
            <person name="Donnadieu C."/>
            <person name="Jouanno E."/>
            <person name="Lampietro C."/>
            <person name="Louis A."/>
            <person name="Herpin A."/>
            <person name="Echchiki A."/>
            <person name="Berthelot C."/>
            <person name="Parey E."/>
            <person name="Roest-Crollius H."/>
            <person name="Braasch I."/>
            <person name="Postlethwait J."/>
            <person name="Bobe J."/>
            <person name="Montfort J."/>
            <person name="Bouchez O."/>
            <person name="Begum T."/>
            <person name="Mejri S."/>
            <person name="Adams A."/>
            <person name="Chen W.-J."/>
            <person name="Guiguen Y."/>
        </authorList>
    </citation>
    <scope>NUCLEOTIDE SEQUENCE</scope>
    <source>
        <tissue evidence="14">Blood</tissue>
    </source>
</reference>
<dbReference type="InterPro" id="IPR045695">
    <property type="entry name" value="TMEM131-like_Ig_dom2"/>
</dbReference>
<feature type="region of interest" description="Disordered" evidence="7">
    <location>
        <begin position="924"/>
        <end position="961"/>
    </location>
</feature>
<evidence type="ECO:0000256" key="3">
    <source>
        <dbReference type="ARBA" id="ARBA00022692"/>
    </source>
</evidence>
<feature type="compositionally biased region" description="Polar residues" evidence="7">
    <location>
        <begin position="995"/>
        <end position="1004"/>
    </location>
</feature>
<evidence type="ECO:0000256" key="8">
    <source>
        <dbReference type="SAM" id="SignalP"/>
    </source>
</evidence>
<feature type="signal peptide" evidence="8">
    <location>
        <begin position="1"/>
        <end position="38"/>
    </location>
</feature>
<dbReference type="InterPro" id="IPR022113">
    <property type="entry name" value="TMEM131L_N"/>
</dbReference>
<feature type="compositionally biased region" description="Polar residues" evidence="7">
    <location>
        <begin position="1185"/>
        <end position="1196"/>
    </location>
</feature>
<feature type="chain" id="PRO_5035911902" description="Transmembrane protein 131-like" evidence="8">
    <location>
        <begin position="39"/>
        <end position="1532"/>
    </location>
</feature>
<feature type="compositionally biased region" description="Basic and acidic residues" evidence="7">
    <location>
        <begin position="1083"/>
        <end position="1115"/>
    </location>
</feature>
<evidence type="ECO:0000256" key="5">
    <source>
        <dbReference type="ARBA" id="ARBA00022989"/>
    </source>
</evidence>
<gene>
    <name evidence="14" type="ORF">AGOR_G00234120</name>
</gene>
<evidence type="ECO:0000259" key="11">
    <source>
        <dbReference type="Pfam" id="PF24498"/>
    </source>
</evidence>
<dbReference type="InterPro" id="IPR013783">
    <property type="entry name" value="Ig-like_fold"/>
</dbReference>
<dbReference type="InterPro" id="IPR039877">
    <property type="entry name" value="TMEM131-like"/>
</dbReference>
<keyword evidence="15" id="KW-1185">Reference proteome</keyword>
<feature type="compositionally biased region" description="Basic and acidic residues" evidence="7">
    <location>
        <begin position="1152"/>
        <end position="1164"/>
    </location>
</feature>
<feature type="compositionally biased region" description="Low complexity" evidence="7">
    <location>
        <begin position="1214"/>
        <end position="1240"/>
    </location>
</feature>
<feature type="domain" description="TMEM131L third Ig-like" evidence="11">
    <location>
        <begin position="393"/>
        <end position="487"/>
    </location>
</feature>
<feature type="domain" description="Transmembrane protein 131-like N-terminal" evidence="9">
    <location>
        <begin position="92"/>
        <end position="175"/>
    </location>
</feature>
<keyword evidence="6" id="KW-0472">Membrane</keyword>
<feature type="domain" description="TMEM131L fourth Ig-like" evidence="12">
    <location>
        <begin position="570"/>
        <end position="702"/>
    </location>
</feature>
<dbReference type="InterPro" id="IPR055436">
    <property type="entry name" value="Ig_TMEM131L_4"/>
</dbReference>
<feature type="compositionally biased region" description="Low complexity" evidence="7">
    <location>
        <begin position="1165"/>
        <end position="1174"/>
    </location>
</feature>
<evidence type="ECO:0000313" key="15">
    <source>
        <dbReference type="Proteomes" id="UP000829720"/>
    </source>
</evidence>
<dbReference type="Gene3D" id="2.60.40.10">
    <property type="entry name" value="Immunoglobulins"/>
    <property type="match status" value="2"/>
</dbReference>
<comment type="subcellular location">
    <subcellularLocation>
        <location evidence="1">Membrane</location>
        <topology evidence="1">Single-pass type I membrane protein</topology>
    </subcellularLocation>
</comment>
<protein>
    <recommendedName>
        <fullName evidence="16">Transmembrane protein 131-like</fullName>
    </recommendedName>
</protein>
<dbReference type="InterPro" id="IPR055437">
    <property type="entry name" value="TMEM131L_Ig_5"/>
</dbReference>
<evidence type="ECO:0008006" key="16">
    <source>
        <dbReference type="Google" id="ProtNLM"/>
    </source>
</evidence>
<evidence type="ECO:0000256" key="1">
    <source>
        <dbReference type="ARBA" id="ARBA00004479"/>
    </source>
</evidence>
<evidence type="ECO:0000256" key="2">
    <source>
        <dbReference type="ARBA" id="ARBA00006682"/>
    </source>
</evidence>
<comment type="similarity">
    <text evidence="2">Belongs to the TMEM131 family.</text>
</comment>
<evidence type="ECO:0000259" key="13">
    <source>
        <dbReference type="Pfam" id="PF24501"/>
    </source>
</evidence>
<dbReference type="Pfam" id="PF19532">
    <property type="entry name" value="Ig_TMEM131L_2nd"/>
    <property type="match status" value="1"/>
</dbReference>
<dbReference type="InterPro" id="IPR055435">
    <property type="entry name" value="Ig_TMEM131L_3"/>
</dbReference>
<evidence type="ECO:0000313" key="14">
    <source>
        <dbReference type="EMBL" id="KAI1883687.1"/>
    </source>
</evidence>
<sequence length="1532" mass="168909">MAGLRDIQHGSHCHRKTWINLLLGLLHLLLPCVRQGGAQLQALAQMSSVVEVWQAEEADLIFPSQAEEEHHREGFTQEGSSSFYVQESGRALRFQPSVLEFGTQPLGLPRAETIYINNPSQDQPVTLLSMFTSSGHFHIPAFHRRVIPPRGKASFKLIFLPTEEGNVENTLFINTSSHGVLSYQVFGVGVHHGPYSDIQKKQSLLIFPHIQSIKLTQTQDETSNITILGLQLECSLPQNSFGHPQGSCFLTEEKLVVKISLSERGEKHTGLERFKPYVIENIMVLYQIPSAATGLWEPKLNIYMLNAGRKKLYVKDMQLLSKMEGSLEYKQAPLSTSASNFTQVASLVCRGSLPDRRTECTSSFSMHILDGFTLKTYPAFSVTQRRFGYTPPTLFHLKQRQSRGDHADLWLTNGFDFSFSVNDVVVSPDMDGLLKVVNFSRSVTVSSGCWKLFSLQFINRKVPLNVVTTLVLLTSVGLSLEIPLHIRSSVSKGDVVFEASGECGSPCQLRLSDTSLVQWQQSLVFEASQGDSSWSVDSTLASELFSRWRSSKDQLNCIWPRLTPETSAPVDFGATPVNESKLKFFTLKNPSATPISVELLALSSYSAPLEALDLLTKWFKMNPLSVNITATEFTLQSIKSQEGKRLKAMERSASVRLHLKPWESREIGVLFTPAEHKSVTSLILIRNNLTVFDMVTVKGHGAREMLRVGGKLPGTGAGATLRFNVPQSTLMECRDGIKTSKPLFAIRKSFKVENAGELPLTVMSMNINGYKCQGFGFEVLECRSFHLDYNSSSEINIAFTPDFTSSWVIRDLTLVTGRGSSFPFTLNVTLPHHMLPLCAQVVPGPSWEAAFWLVTLIFTCLSLSGVCLMAFRQAQYILADFTTPSPRASHNSMLSQDSSAVDTISPNSMNKMKGSCKSFSDGCNTSDKGKGKGSPAVNGVSTRTPSSSKKGSTTSAQPQKKHKVSVYYGKYKVNPAVSMATAAAAATGEDREDPSTCSSGNDSPDTAEHPAPPDRKPHIKDTHPAAKQDREMAPVMFPMETLSALPEKANAVSGGRPLVCGQPEMTSNEDVPTAWMCSPTSHLPEKKLPERKEEARSQVKEDSDVQRRLLDRMEQGDSTCNSKGKKNTSKNRRRPEESVAGVPENSVIMLSEKTREMEWRESRNPNRSRNRCSNGKPDGPKLGSNHCSLTQVQNGMCQARPRRRGAERRPQWESGSDSGSSSGSVRASRGSWGSWSSASSLEGEKDHSSRVLCATSASAKKRDNIQQSIFSTERDLPLTCSNRTQSMQNLFQKDPCQAPDPSPTPGFTQSFAAVAAGAERTLGMACPYVTEETWSAPPVPLNSDLRHTVAQSMPLLPPGSPSGFYHSFPWNSANNKCLSTYPYCEESSYMLGGNADFQNGFQCQERPNVTYSPQSCWSEDRGQDLPSVWDSSSTMGTKPFFGTRSLSPMSGLFGSIWTPQSEPYQSHFQQDRSMPPSPQPPFSREPGGTCRPKQYSSFNPFGPHMNLDIWNSSSNRSSNSQLSSDSGYCGDM</sequence>
<feature type="region of interest" description="Disordered" evidence="7">
    <location>
        <begin position="1464"/>
        <end position="1532"/>
    </location>
</feature>
<feature type="domain" description="TMEM131L fifth Ig-like" evidence="13">
    <location>
        <begin position="754"/>
        <end position="817"/>
    </location>
</feature>